<keyword evidence="1" id="KW-0812">Transmembrane</keyword>
<keyword evidence="1" id="KW-1133">Transmembrane helix</keyword>
<evidence type="ECO:0000313" key="3">
    <source>
        <dbReference type="Proteomes" id="UP000017127"/>
    </source>
</evidence>
<dbReference type="AlphaFoldDB" id="U7QLV3"/>
<gene>
    <name evidence="2" type="ORF">M595_2649</name>
</gene>
<feature type="transmembrane region" description="Helical" evidence="1">
    <location>
        <begin position="6"/>
        <end position="24"/>
    </location>
</feature>
<organism evidence="2 3">
    <name type="scientific">Lyngbya aestuarii BL J</name>
    <dbReference type="NCBI Taxonomy" id="1348334"/>
    <lineage>
        <taxon>Bacteria</taxon>
        <taxon>Bacillati</taxon>
        <taxon>Cyanobacteriota</taxon>
        <taxon>Cyanophyceae</taxon>
        <taxon>Oscillatoriophycideae</taxon>
        <taxon>Oscillatoriales</taxon>
        <taxon>Microcoleaceae</taxon>
        <taxon>Lyngbya</taxon>
    </lineage>
</organism>
<dbReference type="RefSeq" id="WP_023066390.1">
    <property type="nucleotide sequence ID" value="NZ_AUZM01000022.1"/>
</dbReference>
<proteinExistence type="predicted"/>
<protein>
    <submittedName>
        <fullName evidence="2">Uncharacterized protein</fullName>
    </submittedName>
</protein>
<accession>U7QLV3</accession>
<evidence type="ECO:0000313" key="2">
    <source>
        <dbReference type="EMBL" id="ERT07376.1"/>
    </source>
</evidence>
<evidence type="ECO:0000256" key="1">
    <source>
        <dbReference type="SAM" id="Phobius"/>
    </source>
</evidence>
<sequence length="41" mass="4384">MGNGWVVGGFFGLILLVTDGLSVGSREVRSREVRGLELPIP</sequence>
<keyword evidence="3" id="KW-1185">Reference proteome</keyword>
<keyword evidence="1" id="KW-0472">Membrane</keyword>
<name>U7QLV3_9CYAN</name>
<dbReference type="Proteomes" id="UP000017127">
    <property type="component" value="Unassembled WGS sequence"/>
</dbReference>
<dbReference type="EMBL" id="AUZM01000022">
    <property type="protein sequence ID" value="ERT07376.1"/>
    <property type="molecule type" value="Genomic_DNA"/>
</dbReference>
<comment type="caution">
    <text evidence="2">The sequence shown here is derived from an EMBL/GenBank/DDBJ whole genome shotgun (WGS) entry which is preliminary data.</text>
</comment>
<reference evidence="2 3" key="1">
    <citation type="journal article" date="2013" name="Front. Microbiol.">
        <title>Comparative genomic analyses of the cyanobacterium, Lyngbya aestuarii BL J, a powerful hydrogen producer.</title>
        <authorList>
            <person name="Kothari A."/>
            <person name="Vaughn M."/>
            <person name="Garcia-Pichel F."/>
        </authorList>
    </citation>
    <scope>NUCLEOTIDE SEQUENCE [LARGE SCALE GENOMIC DNA]</scope>
    <source>
        <strain evidence="2 3">BL J</strain>
    </source>
</reference>